<dbReference type="EMBL" id="CP036264">
    <property type="protein sequence ID" value="QEG00194.1"/>
    <property type="molecule type" value="Genomic_DNA"/>
</dbReference>
<sequence length="62" mass="7446">MSGTGHNECDYFRRREGLRRLLYHVPEQINLARRNQHLWTASDASVRFPNRLYSISNERKKT</sequence>
<dbReference type="AlphaFoldDB" id="A0A5B9MH18"/>
<keyword evidence="2" id="KW-1185">Reference proteome</keyword>
<gene>
    <name evidence="1" type="ORF">Mal15_42630</name>
</gene>
<dbReference type="Proteomes" id="UP000321353">
    <property type="component" value="Chromosome"/>
</dbReference>
<proteinExistence type="predicted"/>
<protein>
    <submittedName>
        <fullName evidence="1">Uncharacterized protein</fullName>
    </submittedName>
</protein>
<accession>A0A5B9MH18</accession>
<evidence type="ECO:0000313" key="2">
    <source>
        <dbReference type="Proteomes" id="UP000321353"/>
    </source>
</evidence>
<dbReference type="KEGG" id="smam:Mal15_42630"/>
<evidence type="ECO:0000313" key="1">
    <source>
        <dbReference type="EMBL" id="QEG00194.1"/>
    </source>
</evidence>
<name>A0A5B9MH18_9BACT</name>
<organism evidence="1 2">
    <name type="scientific">Stieleria maiorica</name>
    <dbReference type="NCBI Taxonomy" id="2795974"/>
    <lineage>
        <taxon>Bacteria</taxon>
        <taxon>Pseudomonadati</taxon>
        <taxon>Planctomycetota</taxon>
        <taxon>Planctomycetia</taxon>
        <taxon>Pirellulales</taxon>
        <taxon>Pirellulaceae</taxon>
        <taxon>Stieleria</taxon>
    </lineage>
</organism>
<reference evidence="1 2" key="1">
    <citation type="submission" date="2019-02" db="EMBL/GenBank/DDBJ databases">
        <title>Planctomycetal bacteria perform biofilm scaping via a novel small molecule.</title>
        <authorList>
            <person name="Jeske O."/>
            <person name="Boedeker C."/>
            <person name="Wiegand S."/>
            <person name="Breitling P."/>
            <person name="Kallscheuer N."/>
            <person name="Jogler M."/>
            <person name="Rohde M."/>
            <person name="Petersen J."/>
            <person name="Medema M.H."/>
            <person name="Surup F."/>
            <person name="Jogler C."/>
        </authorList>
    </citation>
    <scope>NUCLEOTIDE SEQUENCE [LARGE SCALE GENOMIC DNA]</scope>
    <source>
        <strain evidence="1 2">Mal15</strain>
    </source>
</reference>